<evidence type="ECO:0000313" key="1">
    <source>
        <dbReference type="EMBL" id="WXB05064.1"/>
    </source>
</evidence>
<name>A0ABZ2L297_9BACT</name>
<evidence type="ECO:0008006" key="3">
    <source>
        <dbReference type="Google" id="ProtNLM"/>
    </source>
</evidence>
<proteinExistence type="predicted"/>
<accession>A0ABZ2L297</accession>
<evidence type="ECO:0000313" key="2">
    <source>
        <dbReference type="Proteomes" id="UP001374803"/>
    </source>
</evidence>
<dbReference type="EMBL" id="CP089983">
    <property type="protein sequence ID" value="WXB05064.1"/>
    <property type="molecule type" value="Genomic_DNA"/>
</dbReference>
<keyword evidence="2" id="KW-1185">Reference proteome</keyword>
<reference evidence="1" key="1">
    <citation type="submission" date="2021-12" db="EMBL/GenBank/DDBJ databases">
        <title>Discovery of the Pendulisporaceae a myxobacterial family with distinct sporulation behavior and unique specialized metabolism.</title>
        <authorList>
            <person name="Garcia R."/>
            <person name="Popoff A."/>
            <person name="Bader C.D."/>
            <person name="Loehr J."/>
            <person name="Walesch S."/>
            <person name="Walt C."/>
            <person name="Boldt J."/>
            <person name="Bunk B."/>
            <person name="Haeckl F.J.F.P.J."/>
            <person name="Gunesch A.P."/>
            <person name="Birkelbach J."/>
            <person name="Nuebel U."/>
            <person name="Pietschmann T."/>
            <person name="Bach T."/>
            <person name="Mueller R."/>
        </authorList>
    </citation>
    <scope>NUCLEOTIDE SEQUENCE</scope>
    <source>
        <strain evidence="1">MSr11367</strain>
    </source>
</reference>
<sequence length="333" mass="35000">MTPTRIAIAAIVACSLGAPACRDEVSLGNPRSYGPPPSLLPACPASEEFELIANVEPNGSPIRAMKADNDGIFVVTGTDGIPGSLFRVTGGSVQFLATVGVGPEAIAVGRDSVFVACSQSSQVFRVAKDGSTTLFVANQPGVHTLVAAESDNMAYWVLAGDGGAVRQYYFGSNGFNTFESALLPVSIAHDGKSLYVSRGQGPVLKGTGSFSDPTVTLPGRCDGRMLALTERDLLCVDGNAINRIPREGQRAATTRAVLPPGTIFDLVVGAGRVFFRFEPKDGYPGPPRIMSMPLVGDAAPTVIARLPGTVRFLTADACHLYVAEKNAVMRWRL</sequence>
<organism evidence="1 2">
    <name type="scientific">Pendulispora rubella</name>
    <dbReference type="NCBI Taxonomy" id="2741070"/>
    <lineage>
        <taxon>Bacteria</taxon>
        <taxon>Pseudomonadati</taxon>
        <taxon>Myxococcota</taxon>
        <taxon>Myxococcia</taxon>
        <taxon>Myxococcales</taxon>
        <taxon>Sorangiineae</taxon>
        <taxon>Pendulisporaceae</taxon>
        <taxon>Pendulispora</taxon>
    </lineage>
</organism>
<protein>
    <recommendedName>
        <fullName evidence="3">NHL repeat-containing protein</fullName>
    </recommendedName>
</protein>
<dbReference type="SUPFAM" id="SSF63825">
    <property type="entry name" value="YWTD domain"/>
    <property type="match status" value="1"/>
</dbReference>
<gene>
    <name evidence="1" type="ORF">LVJ94_50250</name>
</gene>
<dbReference type="RefSeq" id="WP_394834706.1">
    <property type="nucleotide sequence ID" value="NZ_CP089929.1"/>
</dbReference>
<dbReference type="Proteomes" id="UP001374803">
    <property type="component" value="Chromosome"/>
</dbReference>